<dbReference type="EMBL" id="JADIKF010000039">
    <property type="protein sequence ID" value="MBM7130535.1"/>
    <property type="molecule type" value="Genomic_DNA"/>
</dbReference>
<accession>A0ABS2KHL0</accession>
<dbReference type="SMART" id="SM00244">
    <property type="entry name" value="PHB"/>
    <property type="match status" value="1"/>
</dbReference>
<dbReference type="InterPro" id="IPR031905">
    <property type="entry name" value="Flotillin_C"/>
</dbReference>
<evidence type="ECO:0000313" key="9">
    <source>
        <dbReference type="EMBL" id="MBM7130535.1"/>
    </source>
</evidence>
<protein>
    <submittedName>
        <fullName evidence="9">Flotillin family protein</fullName>
    </submittedName>
</protein>
<dbReference type="Proteomes" id="UP001430193">
    <property type="component" value="Unassembled WGS sequence"/>
</dbReference>
<organism evidence="9 10">
    <name type="scientific">Dyella mobilis</name>
    <dbReference type="NCBI Taxonomy" id="1849582"/>
    <lineage>
        <taxon>Bacteria</taxon>
        <taxon>Pseudomonadati</taxon>
        <taxon>Pseudomonadota</taxon>
        <taxon>Gammaproteobacteria</taxon>
        <taxon>Lysobacterales</taxon>
        <taxon>Rhodanobacteraceae</taxon>
        <taxon>Dyella</taxon>
    </lineage>
</organism>
<evidence type="ECO:0000256" key="3">
    <source>
        <dbReference type="ARBA" id="ARBA00007161"/>
    </source>
</evidence>
<sequence length="557" mass="60932">MNSLLNIAILLGVIMIGLIVIGLIIARLYKRSSKEMAFVRTGMGGQKVIMDGGALVLPVFHDIMPVNMNTLKLEVARAGKDSLFTRDRMRIDVVAGFFVRVIPSVEGIANAAQTLGKRTMDPASLRELVEDKFVDALRAAAVSMTMQELLDKRQDFIQAVQHAVAEDLLKNGLELESVSLTRIDQTPMQFFDANNAFDAEGLTKLTEATQLRAKQRNEIEQATAVAIAQKNYEATNQRLDIDKQQTFATLSQQQDVATREAQQKAEVATIQSQREQEAEQAKIEAERLIREAQVEKERAVKQRQIEAEREIQVSQIEQQKRTTLADQEKLIAIAERSKSQSEAEREANEARSLAARAEEQVKTARDVAIAERDKQIALVAAEQEAQQQAIGVRIAAEAEKDAADNQAQAVRIKAEAERVHYEVEAAGIRMRNEAFNTLGVEQIALQIKQALIAALPGIIEASVKPMEKIDGIKIVQVGGLNRSADGNGGDQAAGHGTGSNLAEQAVSAALTYRAQQPILDAVLSEIGMKGDSLAGLVNGIKHDLSEGHDFVHDKTAE</sequence>
<evidence type="ECO:0000256" key="4">
    <source>
        <dbReference type="ARBA" id="ARBA00022475"/>
    </source>
</evidence>
<keyword evidence="4" id="KW-1003">Cell membrane</keyword>
<evidence type="ECO:0000256" key="5">
    <source>
        <dbReference type="ARBA" id="ARBA00023136"/>
    </source>
</evidence>
<name>A0ABS2KHL0_9GAMM</name>
<evidence type="ECO:0000259" key="8">
    <source>
        <dbReference type="SMART" id="SM00244"/>
    </source>
</evidence>
<dbReference type="Pfam" id="PF15975">
    <property type="entry name" value="Flot"/>
    <property type="match status" value="1"/>
</dbReference>
<dbReference type="PANTHER" id="PTHR13806">
    <property type="entry name" value="FLOTILLIN-RELATED"/>
    <property type="match status" value="1"/>
</dbReference>
<proteinExistence type="inferred from homology"/>
<keyword evidence="10" id="KW-1185">Reference proteome</keyword>
<keyword evidence="7" id="KW-0812">Transmembrane</keyword>
<feature type="domain" description="Band 7" evidence="8">
    <location>
        <begin position="26"/>
        <end position="195"/>
    </location>
</feature>
<dbReference type="InterPro" id="IPR036013">
    <property type="entry name" value="Band_7/SPFH_dom_sf"/>
</dbReference>
<gene>
    <name evidence="9" type="ORF">ISS99_13440</name>
</gene>
<dbReference type="Pfam" id="PF01145">
    <property type="entry name" value="Band_7"/>
    <property type="match status" value="1"/>
</dbReference>
<evidence type="ECO:0000313" key="10">
    <source>
        <dbReference type="Proteomes" id="UP001430193"/>
    </source>
</evidence>
<dbReference type="RefSeq" id="WP_204632104.1">
    <property type="nucleotide sequence ID" value="NZ_BSOC01000002.1"/>
</dbReference>
<comment type="similarity">
    <text evidence="3">Belongs to the band 7/mec-2 family. Flotillin subfamily.</text>
</comment>
<dbReference type="InterPro" id="IPR027705">
    <property type="entry name" value="Flotillin_fam"/>
</dbReference>
<dbReference type="PANTHER" id="PTHR13806:SF31">
    <property type="entry name" value="FLOTILLIN-LIKE PROTEIN 1-RELATED"/>
    <property type="match status" value="1"/>
</dbReference>
<dbReference type="InterPro" id="IPR001107">
    <property type="entry name" value="Band_7"/>
</dbReference>
<dbReference type="SUPFAM" id="SSF117892">
    <property type="entry name" value="Band 7/SPFH domain"/>
    <property type="match status" value="1"/>
</dbReference>
<evidence type="ECO:0000256" key="6">
    <source>
        <dbReference type="SAM" id="MobiDB-lite"/>
    </source>
</evidence>
<comment type="subcellular location">
    <subcellularLocation>
        <location evidence="2">Cell membrane</location>
    </subcellularLocation>
    <subcellularLocation>
        <location evidence="1">Membrane</location>
        <topology evidence="1">Single-pass membrane protein</topology>
    </subcellularLocation>
</comment>
<feature type="transmembrane region" description="Helical" evidence="7">
    <location>
        <begin position="6"/>
        <end position="26"/>
    </location>
</feature>
<evidence type="ECO:0000256" key="7">
    <source>
        <dbReference type="SAM" id="Phobius"/>
    </source>
</evidence>
<dbReference type="Gene3D" id="3.30.479.30">
    <property type="entry name" value="Band 7 domain"/>
    <property type="match status" value="1"/>
</dbReference>
<feature type="region of interest" description="Disordered" evidence="6">
    <location>
        <begin position="335"/>
        <end position="356"/>
    </location>
</feature>
<keyword evidence="5 7" id="KW-0472">Membrane</keyword>
<evidence type="ECO:0000256" key="1">
    <source>
        <dbReference type="ARBA" id="ARBA00004167"/>
    </source>
</evidence>
<keyword evidence="7" id="KW-1133">Transmembrane helix</keyword>
<feature type="compositionally biased region" description="Basic and acidic residues" evidence="6">
    <location>
        <begin position="335"/>
        <end position="349"/>
    </location>
</feature>
<evidence type="ECO:0000256" key="2">
    <source>
        <dbReference type="ARBA" id="ARBA00004236"/>
    </source>
</evidence>
<reference evidence="9" key="1">
    <citation type="submission" date="2020-10" db="EMBL/GenBank/DDBJ databases">
        <title>Phylogeny of dyella-like bacteria.</title>
        <authorList>
            <person name="Fu J."/>
        </authorList>
    </citation>
    <scope>NUCLEOTIDE SEQUENCE</scope>
    <source>
        <strain evidence="9">DHON07</strain>
    </source>
</reference>
<dbReference type="CDD" id="cd03399">
    <property type="entry name" value="SPFH_flotillin"/>
    <property type="match status" value="1"/>
</dbReference>
<comment type="caution">
    <text evidence="9">The sequence shown here is derived from an EMBL/GenBank/DDBJ whole genome shotgun (WGS) entry which is preliminary data.</text>
</comment>